<keyword evidence="7 8" id="KW-0472">Membrane</keyword>
<evidence type="ECO:0000256" key="1">
    <source>
        <dbReference type="ARBA" id="ARBA00004477"/>
    </source>
</evidence>
<comment type="function">
    <text evidence="8">Subunit of the oligosaccharyl transferase (OST) complex that catalyzes the initial transfer of a defined glycan (Glc(3)Man(9)GlcNAc(2) in eukaryotes) from the lipid carrier dolichol-pyrophosphate to an asparagine residue within an Asn-X-Ser/Thr consensus motif in nascent polypeptide chains, the first step in protein N-glycosylation. N-glycosylation occurs cotranslationally and the complex associates with the Sec61 complex at the channel-forming translocon complex that mediates protein translocation across the endoplasmic reticulum (ER). All subunits are required for a maximal enzyme activity.</text>
</comment>
<reference evidence="10" key="1">
    <citation type="submission" date="2016-03" db="EMBL/GenBank/DDBJ databases">
        <authorList>
            <person name="Devillers H."/>
        </authorList>
    </citation>
    <scope>NUCLEOTIDE SEQUENCE [LARGE SCALE GENOMIC DNA]</scope>
</reference>
<comment type="subcellular location">
    <subcellularLocation>
        <location evidence="1 8">Endoplasmic reticulum membrane</location>
        <topology evidence="1 8">Multi-pass membrane protein</topology>
    </subcellularLocation>
</comment>
<feature type="transmembrane region" description="Helical" evidence="8">
    <location>
        <begin position="110"/>
        <end position="129"/>
    </location>
</feature>
<feature type="transmembrane region" description="Helical" evidence="8">
    <location>
        <begin position="51"/>
        <end position="69"/>
    </location>
</feature>
<evidence type="ECO:0000256" key="8">
    <source>
        <dbReference type="RuleBase" id="RU361136"/>
    </source>
</evidence>
<evidence type="ECO:0000256" key="2">
    <source>
        <dbReference type="ARBA" id="ARBA00004922"/>
    </source>
</evidence>
<dbReference type="EMBL" id="LT598459">
    <property type="protein sequence ID" value="SCU82995.1"/>
    <property type="molecule type" value="Genomic_DNA"/>
</dbReference>
<dbReference type="STRING" id="1266660.A0A1G4J0H1"/>
<evidence type="ECO:0000256" key="5">
    <source>
        <dbReference type="ARBA" id="ARBA00022824"/>
    </source>
</evidence>
<dbReference type="PANTHER" id="PTHR10705:SF0">
    <property type="entry name" value="DOLICHYL-DIPHOSPHOOLIGOSACCHARIDE--PROTEIN GLYCOSYLTRANSFERASE SUBUNIT DAD1"/>
    <property type="match status" value="1"/>
</dbReference>
<comment type="pathway">
    <text evidence="2 8">Protein modification; protein glycosylation.</text>
</comment>
<name>A0A1G4J0H1_9SACH</name>
<comment type="similarity">
    <text evidence="3 8">Belongs to the DAD/OST2 family.</text>
</comment>
<keyword evidence="5 8" id="KW-0256">Endoplasmic reticulum</keyword>
<dbReference type="PANTHER" id="PTHR10705">
    <property type="entry name" value="DOLICHYL-DIPHOSPHOOLIGOSACCHARIDE--PROTEIN GLYCOSYLTRANSFERASE SUBUNIT DAD1"/>
    <property type="match status" value="1"/>
</dbReference>
<evidence type="ECO:0000313" key="9">
    <source>
        <dbReference type="EMBL" id="SCU82995.1"/>
    </source>
</evidence>
<dbReference type="GO" id="GO:0008250">
    <property type="term" value="C:oligosaccharyltransferase complex"/>
    <property type="evidence" value="ECO:0007669"/>
    <property type="project" value="EnsemblFungi"/>
</dbReference>
<dbReference type="PIRSF" id="PIRSF005588">
    <property type="entry name" value="DAD"/>
    <property type="match status" value="1"/>
</dbReference>
<dbReference type="AlphaFoldDB" id="A0A1G4J0H1"/>
<dbReference type="UniPathway" id="UPA00378"/>
<dbReference type="GO" id="GO:0006487">
    <property type="term" value="P:protein N-linked glycosylation"/>
    <property type="evidence" value="ECO:0007669"/>
    <property type="project" value="EnsemblFungi"/>
</dbReference>
<evidence type="ECO:0000256" key="6">
    <source>
        <dbReference type="ARBA" id="ARBA00022989"/>
    </source>
</evidence>
<keyword evidence="4 8" id="KW-0812">Transmembrane</keyword>
<sequence length="130" mass="13854">MSKSSVSSVSAASASVASSSSKFAETFSAAWAAYRDQVGADPRLKLVDALLAFLVVVGVAQFGFVCAVRDSFPLNAFLAGFSACVGQFVLAVSLRMQWVESFAGIRKERAFMEFVGGSLVLHFVCLHFVN</sequence>
<keyword evidence="6 8" id="KW-1133">Transmembrane helix</keyword>
<proteinExistence type="inferred from homology"/>
<dbReference type="InterPro" id="IPR003038">
    <property type="entry name" value="DAD/Ost2"/>
</dbReference>
<organism evidence="9 10">
    <name type="scientific">Lachancea dasiensis</name>
    <dbReference type="NCBI Taxonomy" id="1072105"/>
    <lineage>
        <taxon>Eukaryota</taxon>
        <taxon>Fungi</taxon>
        <taxon>Dikarya</taxon>
        <taxon>Ascomycota</taxon>
        <taxon>Saccharomycotina</taxon>
        <taxon>Saccharomycetes</taxon>
        <taxon>Saccharomycetales</taxon>
        <taxon>Saccharomycetaceae</taxon>
        <taxon>Lachancea</taxon>
    </lineage>
</organism>
<dbReference type="Pfam" id="PF02109">
    <property type="entry name" value="DAD"/>
    <property type="match status" value="1"/>
</dbReference>
<gene>
    <name evidence="9" type="ORF">LADA_0C09098G</name>
</gene>
<evidence type="ECO:0000256" key="7">
    <source>
        <dbReference type="ARBA" id="ARBA00023136"/>
    </source>
</evidence>
<evidence type="ECO:0000256" key="3">
    <source>
        <dbReference type="ARBA" id="ARBA00009386"/>
    </source>
</evidence>
<evidence type="ECO:0000256" key="4">
    <source>
        <dbReference type="ARBA" id="ARBA00022692"/>
    </source>
</evidence>
<dbReference type="OrthoDB" id="445566at2759"/>
<protein>
    <recommendedName>
        <fullName evidence="8">Dolichyl-diphosphooligosaccharide--protein glycosyltransferase subunit OST2</fullName>
        <shortName evidence="8">Oligosaccharyl transferase subunit OST2</shortName>
    </recommendedName>
</protein>
<feature type="transmembrane region" description="Helical" evidence="8">
    <location>
        <begin position="76"/>
        <end position="98"/>
    </location>
</feature>
<dbReference type="Proteomes" id="UP000190274">
    <property type="component" value="Chromosome C"/>
</dbReference>
<keyword evidence="10" id="KW-1185">Reference proteome</keyword>
<accession>A0A1G4J0H1</accession>
<evidence type="ECO:0000313" key="10">
    <source>
        <dbReference type="Proteomes" id="UP000190274"/>
    </source>
</evidence>
<comment type="subunit">
    <text evidence="8">Component of the oligosaccharyltransferase (OST) complex.</text>
</comment>